<proteinExistence type="predicted"/>
<organism evidence="3">
    <name type="scientific">marine sediment metagenome</name>
    <dbReference type="NCBI Taxonomy" id="412755"/>
    <lineage>
        <taxon>unclassified sequences</taxon>
        <taxon>metagenomes</taxon>
        <taxon>ecological metagenomes</taxon>
    </lineage>
</organism>
<protein>
    <recommendedName>
        <fullName evidence="2">Terminase large subunit gp17-like C-terminal domain-containing protein</fullName>
    </recommendedName>
</protein>
<dbReference type="InterPro" id="IPR006517">
    <property type="entry name" value="Phage_terminase_lsu-like_C"/>
</dbReference>
<dbReference type="Pfam" id="PF17289">
    <property type="entry name" value="Terminase_6C"/>
    <property type="match status" value="1"/>
</dbReference>
<dbReference type="InterPro" id="IPR035421">
    <property type="entry name" value="Terminase_6C"/>
</dbReference>
<comment type="caution">
    <text evidence="3">The sequence shown here is derived from an EMBL/GenBank/DDBJ whole genome shotgun (WGS) entry which is preliminary data.</text>
</comment>
<dbReference type="NCBIfam" id="TIGR01630">
    <property type="entry name" value="psiM2_ORF9"/>
    <property type="match status" value="1"/>
</dbReference>
<dbReference type="AlphaFoldDB" id="A0A0F9HGM2"/>
<evidence type="ECO:0000313" key="3">
    <source>
        <dbReference type="EMBL" id="KKL80790.1"/>
    </source>
</evidence>
<evidence type="ECO:0000256" key="1">
    <source>
        <dbReference type="ARBA" id="ARBA00022612"/>
    </source>
</evidence>
<accession>A0A0F9HGM2</accession>
<name>A0A0F9HGM2_9ZZZZ</name>
<gene>
    <name evidence="3" type="ORF">LCGC14_2001240</name>
</gene>
<evidence type="ECO:0000259" key="2">
    <source>
        <dbReference type="Pfam" id="PF17289"/>
    </source>
</evidence>
<feature type="domain" description="Terminase large subunit gp17-like C-terminal" evidence="2">
    <location>
        <begin position="347"/>
        <end position="493"/>
    </location>
</feature>
<keyword evidence="1" id="KW-1188">Viral release from host cell</keyword>
<reference evidence="3" key="1">
    <citation type="journal article" date="2015" name="Nature">
        <title>Complex archaea that bridge the gap between prokaryotes and eukaryotes.</title>
        <authorList>
            <person name="Spang A."/>
            <person name="Saw J.H."/>
            <person name="Jorgensen S.L."/>
            <person name="Zaremba-Niedzwiedzka K."/>
            <person name="Martijn J."/>
            <person name="Lind A.E."/>
            <person name="van Eijk R."/>
            <person name="Schleper C."/>
            <person name="Guy L."/>
            <person name="Ettema T.J."/>
        </authorList>
    </citation>
    <scope>NUCLEOTIDE SEQUENCE</scope>
</reference>
<sequence length="508" mass="56811">MDISEEILNLKSVTFSPADLAVYYAAGHSEPWRHASHLDLINEAILLAFNGGIQRVAAFLPPRYGKSHLISRYTPAWWLGLRPDARVVMTSFSHTRATDWSKDARDVLNTVGPKLFGVRTRLGTGKGKEDNWGVESFNESGEYVRREGGMLAGGIRTGISGVGADLLIVDDPIADWADAYSETFQRTNWDWWKGTATNRLEPGGVVLYIQTRWCQEDLAGKILSLAEDQPDQFPWLVIRFPEWAEVDEVTPVSIVGGANNVTKELIDWVDEKNAEKRFHRMKGDLLWPERWNLRAVKERKAKSCEGGELEWQAIHQQDPQPGSGLVFNPSFFQVVPTVPVDALRVRYWDLACTKGTGGDWTVGVAMSYSPEEQAFYIEDVIRGQWSPGEVEKNIALASQMDGYQVAIRVEEEGGASGKILIGVFARMLSDYDFAGRRAKGPKIGRWRRMVGAMERGNMYLVEGAWNQMFIRELTTLPGGKNDDQADAAAGAYAELIDMDRLSPHVEVV</sequence>
<dbReference type="EMBL" id="LAZR01022753">
    <property type="protein sequence ID" value="KKL80790.1"/>
    <property type="molecule type" value="Genomic_DNA"/>
</dbReference>